<dbReference type="Proteomes" id="UP000030689">
    <property type="component" value="Unassembled WGS sequence"/>
</dbReference>
<accession>V4KLU0</accession>
<dbReference type="EMBL" id="KI517953">
    <property type="protein sequence ID" value="ESQ28248.1"/>
    <property type="molecule type" value="Genomic_DNA"/>
</dbReference>
<sequence>MFTYEKKFRSVRCLYVFILHNIHTYNDRCSLGNNHRENLSEYSKYHSHVFCPHRVDLGMVSPYGSVPLQTL</sequence>
<keyword evidence="2" id="KW-1185">Reference proteome</keyword>
<proteinExistence type="predicted"/>
<gene>
    <name evidence="1" type="ORF">EUTSA_v10019406mg</name>
</gene>
<dbReference type="KEGG" id="eus:EUTSA_v10019406mg"/>
<dbReference type="AlphaFoldDB" id="V4KLU0"/>
<protein>
    <submittedName>
        <fullName evidence="1">Uncharacterized protein</fullName>
    </submittedName>
</protein>
<name>V4KLU0_EUTSA</name>
<reference evidence="1 2" key="1">
    <citation type="journal article" date="2013" name="Front. Plant Sci.">
        <title>The Reference Genome of the Halophytic Plant Eutrema salsugineum.</title>
        <authorList>
            <person name="Yang R."/>
            <person name="Jarvis D.E."/>
            <person name="Chen H."/>
            <person name="Beilstein M.A."/>
            <person name="Grimwood J."/>
            <person name="Jenkins J."/>
            <person name="Shu S."/>
            <person name="Prochnik S."/>
            <person name="Xin M."/>
            <person name="Ma C."/>
            <person name="Schmutz J."/>
            <person name="Wing R.A."/>
            <person name="Mitchell-Olds T."/>
            <person name="Schumaker K.S."/>
            <person name="Wang X."/>
        </authorList>
    </citation>
    <scope>NUCLEOTIDE SEQUENCE [LARGE SCALE GENOMIC DNA]</scope>
</reference>
<dbReference type="Gramene" id="ESQ28248">
    <property type="protein sequence ID" value="ESQ28248"/>
    <property type="gene ID" value="EUTSA_v10019406mg"/>
</dbReference>
<organism evidence="1 2">
    <name type="scientific">Eutrema salsugineum</name>
    <name type="common">Saltwater cress</name>
    <name type="synonym">Sisymbrium salsugineum</name>
    <dbReference type="NCBI Taxonomy" id="72664"/>
    <lineage>
        <taxon>Eukaryota</taxon>
        <taxon>Viridiplantae</taxon>
        <taxon>Streptophyta</taxon>
        <taxon>Embryophyta</taxon>
        <taxon>Tracheophyta</taxon>
        <taxon>Spermatophyta</taxon>
        <taxon>Magnoliopsida</taxon>
        <taxon>eudicotyledons</taxon>
        <taxon>Gunneridae</taxon>
        <taxon>Pentapetalae</taxon>
        <taxon>rosids</taxon>
        <taxon>malvids</taxon>
        <taxon>Brassicales</taxon>
        <taxon>Brassicaceae</taxon>
        <taxon>Eutremeae</taxon>
        <taxon>Eutrema</taxon>
    </lineage>
</organism>
<evidence type="ECO:0000313" key="2">
    <source>
        <dbReference type="Proteomes" id="UP000030689"/>
    </source>
</evidence>
<evidence type="ECO:0000313" key="1">
    <source>
        <dbReference type="EMBL" id="ESQ28248.1"/>
    </source>
</evidence>